<sequence length="276" mass="32163">MSTEEQQTSTISTNEEILDEQYEQYEDDEQQQQQQELHHEDDDVQNHQEEEVEESHQDLYQTVASSSTAESSNHTLRDDNLEHPPVIPRLNKHGIPTTYARLSDRYTFSFSADLISQFDQYRAHMRESIRQELEQPKIIEEPENSEEIFSVHQVHHEPAASVHSNSQNSREASIRDRSTFNATRPLSKQNRFIKYFGIPFLRGKSSKNSTRNATTITNTTTTLSDLATLSSDIDHHHHQQSELTNNTDNNIRETPKISKAKKYFKNFKLLFFKKNN</sequence>
<feature type="compositionally biased region" description="Low complexity" evidence="1">
    <location>
        <begin position="1"/>
        <end position="15"/>
    </location>
</feature>
<comment type="caution">
    <text evidence="2">The sequence shown here is derived from an EMBL/GenBank/DDBJ whole genome shotgun (WGS) entry which is preliminary data.</text>
</comment>
<feature type="region of interest" description="Disordered" evidence="1">
    <location>
        <begin position="1"/>
        <end position="89"/>
    </location>
</feature>
<feature type="compositionally biased region" description="Polar residues" evidence="1">
    <location>
        <begin position="162"/>
        <end position="171"/>
    </location>
</feature>
<accession>A0A397SPQ9</accession>
<dbReference type="OrthoDB" id="2419136at2759"/>
<feature type="region of interest" description="Disordered" evidence="1">
    <location>
        <begin position="158"/>
        <end position="180"/>
    </location>
</feature>
<reference evidence="2 3" key="1">
    <citation type="submission" date="2018-06" db="EMBL/GenBank/DDBJ databases">
        <title>Comparative genomics reveals the genomic features of Rhizophagus irregularis, R. cerebriforme, R. diaphanum and Gigaspora rosea, and their symbiotic lifestyle signature.</title>
        <authorList>
            <person name="Morin E."/>
            <person name="San Clemente H."/>
            <person name="Chen E.C.H."/>
            <person name="De La Providencia I."/>
            <person name="Hainaut M."/>
            <person name="Kuo A."/>
            <person name="Kohler A."/>
            <person name="Murat C."/>
            <person name="Tang N."/>
            <person name="Roy S."/>
            <person name="Loubradou J."/>
            <person name="Henrissat B."/>
            <person name="Grigoriev I.V."/>
            <person name="Corradi N."/>
            <person name="Roux C."/>
            <person name="Martin F.M."/>
        </authorList>
    </citation>
    <scope>NUCLEOTIDE SEQUENCE [LARGE SCALE GENOMIC DNA]</scope>
    <source>
        <strain evidence="2 3">DAOM 227022</strain>
    </source>
</reference>
<feature type="compositionally biased region" description="Basic and acidic residues" evidence="1">
    <location>
        <begin position="36"/>
        <end position="57"/>
    </location>
</feature>
<keyword evidence="3" id="KW-1185">Reference proteome</keyword>
<dbReference type="EMBL" id="QKYT01000479">
    <property type="protein sequence ID" value="RIA84624.1"/>
    <property type="molecule type" value="Genomic_DNA"/>
</dbReference>
<evidence type="ECO:0000256" key="1">
    <source>
        <dbReference type="SAM" id="MobiDB-lite"/>
    </source>
</evidence>
<organism evidence="2 3">
    <name type="scientific">Glomus cerebriforme</name>
    <dbReference type="NCBI Taxonomy" id="658196"/>
    <lineage>
        <taxon>Eukaryota</taxon>
        <taxon>Fungi</taxon>
        <taxon>Fungi incertae sedis</taxon>
        <taxon>Mucoromycota</taxon>
        <taxon>Glomeromycotina</taxon>
        <taxon>Glomeromycetes</taxon>
        <taxon>Glomerales</taxon>
        <taxon>Glomeraceae</taxon>
        <taxon>Glomus</taxon>
    </lineage>
</organism>
<evidence type="ECO:0000313" key="2">
    <source>
        <dbReference type="EMBL" id="RIA84624.1"/>
    </source>
</evidence>
<gene>
    <name evidence="2" type="ORF">C1645_408139</name>
</gene>
<name>A0A397SPQ9_9GLOM</name>
<feature type="compositionally biased region" description="Polar residues" evidence="1">
    <location>
        <begin position="58"/>
        <end position="74"/>
    </location>
</feature>
<feature type="compositionally biased region" description="Acidic residues" evidence="1">
    <location>
        <begin position="16"/>
        <end position="30"/>
    </location>
</feature>
<dbReference type="AlphaFoldDB" id="A0A397SPQ9"/>
<protein>
    <submittedName>
        <fullName evidence="2">Uncharacterized protein</fullName>
    </submittedName>
</protein>
<evidence type="ECO:0000313" key="3">
    <source>
        <dbReference type="Proteomes" id="UP000265703"/>
    </source>
</evidence>
<proteinExistence type="predicted"/>
<dbReference type="Proteomes" id="UP000265703">
    <property type="component" value="Unassembled WGS sequence"/>
</dbReference>